<dbReference type="Proteomes" id="UP000466586">
    <property type="component" value="Unassembled WGS sequence"/>
</dbReference>
<evidence type="ECO:0000256" key="1">
    <source>
        <dbReference type="SAM" id="Phobius"/>
    </source>
</evidence>
<dbReference type="AlphaFoldDB" id="A0A7K1YCU9"/>
<comment type="caution">
    <text evidence="3">The sequence shown here is derived from an EMBL/GenBank/DDBJ whole genome shotgun (WGS) entry which is preliminary data.</text>
</comment>
<dbReference type="CDD" id="cd00761">
    <property type="entry name" value="Glyco_tranf_GTA_type"/>
    <property type="match status" value="1"/>
</dbReference>
<dbReference type="InterPro" id="IPR050834">
    <property type="entry name" value="Glycosyltransf_2"/>
</dbReference>
<dbReference type="InterPro" id="IPR029044">
    <property type="entry name" value="Nucleotide-diphossugar_trans"/>
</dbReference>
<feature type="transmembrane region" description="Helical" evidence="1">
    <location>
        <begin position="292"/>
        <end position="312"/>
    </location>
</feature>
<keyword evidence="1" id="KW-1133">Transmembrane helix</keyword>
<dbReference type="InterPro" id="IPR001173">
    <property type="entry name" value="Glyco_trans_2-like"/>
</dbReference>
<evidence type="ECO:0000313" key="4">
    <source>
        <dbReference type="Proteomes" id="UP000466586"/>
    </source>
</evidence>
<name>A0A7K1YCU9_9SPHI</name>
<sequence>MEVLVSVVIPTYKRPELLKRCIESLFIQTLDHQLYELVIVGDGFDSQTKEVVRTWKEAGFANLTYIYLPDKKGPAAARNMGWLSAKAKLIAFTDDDCLPKSTWLQTILHCWNGNEEIACSGKLTVPLSENPSDYELNTANLETAEFITANCICTKAALIKTGGFDERFFMAWREDSDLHFKLLANNITIKKIPEAEVVHPVRTAKWGVSIKEQKKGMFNALLYKKYPKLYKNRIGNKVPLNYYLMVLTFFCFLVCLFFKVEPLAGLSFSIWLLLVLEFFIRRQRRANHSLVHIAEMAVTSAVIPFVSVYWQFYGAVKYRVLFI</sequence>
<proteinExistence type="predicted"/>
<keyword evidence="1" id="KW-0812">Transmembrane</keyword>
<reference evidence="3 4" key="1">
    <citation type="submission" date="2019-11" db="EMBL/GenBank/DDBJ databases">
        <title>Pedobacter sp. HMF7647 Genome sequencing and assembly.</title>
        <authorList>
            <person name="Kang H."/>
            <person name="Kim H."/>
            <person name="Joh K."/>
        </authorList>
    </citation>
    <scope>NUCLEOTIDE SEQUENCE [LARGE SCALE GENOMIC DNA]</scope>
    <source>
        <strain evidence="3 4">HMF7647</strain>
    </source>
</reference>
<accession>A0A7K1YCU9</accession>
<evidence type="ECO:0000313" key="3">
    <source>
        <dbReference type="EMBL" id="MXV52395.1"/>
    </source>
</evidence>
<organism evidence="3 4">
    <name type="scientific">Hufsiella arboris</name>
    <dbReference type="NCBI Taxonomy" id="2695275"/>
    <lineage>
        <taxon>Bacteria</taxon>
        <taxon>Pseudomonadati</taxon>
        <taxon>Bacteroidota</taxon>
        <taxon>Sphingobacteriia</taxon>
        <taxon>Sphingobacteriales</taxon>
        <taxon>Sphingobacteriaceae</taxon>
        <taxon>Hufsiella</taxon>
    </lineage>
</organism>
<dbReference type="SUPFAM" id="SSF53448">
    <property type="entry name" value="Nucleotide-diphospho-sugar transferases"/>
    <property type="match status" value="1"/>
</dbReference>
<feature type="transmembrane region" description="Helical" evidence="1">
    <location>
        <begin position="240"/>
        <end position="258"/>
    </location>
</feature>
<keyword evidence="1" id="KW-0472">Membrane</keyword>
<feature type="transmembrane region" description="Helical" evidence="1">
    <location>
        <begin position="264"/>
        <end position="280"/>
    </location>
</feature>
<gene>
    <name evidence="3" type="ORF">GS399_15580</name>
</gene>
<feature type="domain" description="Glycosyltransferase 2-like" evidence="2">
    <location>
        <begin position="6"/>
        <end position="120"/>
    </location>
</feature>
<dbReference type="PANTHER" id="PTHR43685:SF3">
    <property type="entry name" value="SLR2126 PROTEIN"/>
    <property type="match status" value="1"/>
</dbReference>
<dbReference type="GO" id="GO:0016740">
    <property type="term" value="F:transferase activity"/>
    <property type="evidence" value="ECO:0007669"/>
    <property type="project" value="UniProtKB-KW"/>
</dbReference>
<protein>
    <submittedName>
        <fullName evidence="3">Glycosyltransferase</fullName>
    </submittedName>
</protein>
<dbReference type="EMBL" id="WVHT01000007">
    <property type="protein sequence ID" value="MXV52395.1"/>
    <property type="molecule type" value="Genomic_DNA"/>
</dbReference>
<dbReference type="PANTHER" id="PTHR43685">
    <property type="entry name" value="GLYCOSYLTRANSFERASE"/>
    <property type="match status" value="1"/>
</dbReference>
<dbReference type="RefSeq" id="WP_160845567.1">
    <property type="nucleotide sequence ID" value="NZ_WVHT01000007.1"/>
</dbReference>
<keyword evidence="4" id="KW-1185">Reference proteome</keyword>
<keyword evidence="3" id="KW-0808">Transferase</keyword>
<evidence type="ECO:0000259" key="2">
    <source>
        <dbReference type="Pfam" id="PF00535"/>
    </source>
</evidence>
<dbReference type="Pfam" id="PF00535">
    <property type="entry name" value="Glycos_transf_2"/>
    <property type="match status" value="1"/>
</dbReference>
<dbReference type="Gene3D" id="3.90.550.10">
    <property type="entry name" value="Spore Coat Polysaccharide Biosynthesis Protein SpsA, Chain A"/>
    <property type="match status" value="1"/>
</dbReference>